<keyword evidence="5" id="KW-1185">Reference proteome</keyword>
<protein>
    <recommendedName>
        <fullName evidence="6">DUF4352 domain-containing protein</fullName>
    </recommendedName>
</protein>
<evidence type="ECO:0000256" key="1">
    <source>
        <dbReference type="ARBA" id="ARBA00022729"/>
    </source>
</evidence>
<keyword evidence="3" id="KW-1133">Transmembrane helix</keyword>
<evidence type="ECO:0008006" key="6">
    <source>
        <dbReference type="Google" id="ProtNLM"/>
    </source>
</evidence>
<feature type="region of interest" description="Disordered" evidence="2">
    <location>
        <begin position="141"/>
        <end position="183"/>
    </location>
</feature>
<feature type="transmembrane region" description="Helical" evidence="3">
    <location>
        <begin position="54"/>
        <end position="70"/>
    </location>
</feature>
<evidence type="ECO:0000256" key="2">
    <source>
        <dbReference type="SAM" id="MobiDB-lite"/>
    </source>
</evidence>
<dbReference type="Gene3D" id="2.60.40.1240">
    <property type="match status" value="1"/>
</dbReference>
<keyword evidence="3" id="KW-0472">Membrane</keyword>
<dbReference type="RefSeq" id="WP_231945534.1">
    <property type="nucleotide sequence ID" value="NZ_LT629734.1"/>
</dbReference>
<dbReference type="AlphaFoldDB" id="A0A1H1L015"/>
<evidence type="ECO:0000256" key="3">
    <source>
        <dbReference type="SAM" id="Phobius"/>
    </source>
</evidence>
<organism evidence="4 5">
    <name type="scientific">Agrococcus carbonis</name>
    <dbReference type="NCBI Taxonomy" id="684552"/>
    <lineage>
        <taxon>Bacteria</taxon>
        <taxon>Bacillati</taxon>
        <taxon>Actinomycetota</taxon>
        <taxon>Actinomycetes</taxon>
        <taxon>Micrococcales</taxon>
        <taxon>Microbacteriaceae</taxon>
        <taxon>Agrococcus</taxon>
    </lineage>
</organism>
<keyword evidence="3" id="KW-0812">Transmembrane</keyword>
<reference evidence="5" key="1">
    <citation type="submission" date="2016-10" db="EMBL/GenBank/DDBJ databases">
        <authorList>
            <person name="Varghese N."/>
            <person name="Submissions S."/>
        </authorList>
    </citation>
    <scope>NUCLEOTIDE SEQUENCE [LARGE SCALE GENOMIC DNA]</scope>
    <source>
        <strain evidence="5">DSM 22965</strain>
    </source>
</reference>
<gene>
    <name evidence="4" type="ORF">SAMN04489719_0308</name>
</gene>
<evidence type="ECO:0000313" key="4">
    <source>
        <dbReference type="EMBL" id="SDR67630.1"/>
    </source>
</evidence>
<feature type="region of interest" description="Disordered" evidence="2">
    <location>
        <begin position="1"/>
        <end position="27"/>
    </location>
</feature>
<dbReference type="STRING" id="684552.SAMN04489719_0308"/>
<evidence type="ECO:0000313" key="5">
    <source>
        <dbReference type="Proteomes" id="UP000199649"/>
    </source>
</evidence>
<dbReference type="InterPro" id="IPR029050">
    <property type="entry name" value="Immunoprotect_excell_Ig-like"/>
</dbReference>
<feature type="compositionally biased region" description="Low complexity" evidence="2">
    <location>
        <begin position="151"/>
        <end position="166"/>
    </location>
</feature>
<accession>A0A1H1L015</accession>
<keyword evidence="1" id="KW-0732">Signal</keyword>
<name>A0A1H1L015_9MICO</name>
<feature type="transmembrane region" description="Helical" evidence="3">
    <location>
        <begin position="76"/>
        <end position="95"/>
    </location>
</feature>
<dbReference type="Proteomes" id="UP000199649">
    <property type="component" value="Chromosome I"/>
</dbReference>
<sequence>MSQHHPSTPNPAAQDSSVPPAAPAPGYQPAPAQYGQQPAFGPPAPVETKKSRNVLGLVAMIVAIVGFIFACIPGALIVGWVLLPIGFILGIVSLFMRDKAKGMGIAALIISVVGTIVGVVVFFAVAAAAFNDAFDESTSVVEPAEVEGASDEGAAPAADQGDAATGEEGTRENPLPIGSTISSDEWTVTVDSHDAAAAETVAGAMGGGVNDPAPDGSHYEIVTYTVTYTGDDSGYAAMVMVDLVTEGGNVIDAFDNPVLLDDSIGADELFSGASSTGSVAFTVPDGEAALIRVQPGFIADEMFFQP</sequence>
<dbReference type="EMBL" id="LT629734">
    <property type="protein sequence ID" value="SDR67630.1"/>
    <property type="molecule type" value="Genomic_DNA"/>
</dbReference>
<feature type="transmembrane region" description="Helical" evidence="3">
    <location>
        <begin position="107"/>
        <end position="130"/>
    </location>
</feature>
<proteinExistence type="predicted"/>
<feature type="compositionally biased region" description="Polar residues" evidence="2">
    <location>
        <begin position="1"/>
        <end position="17"/>
    </location>
</feature>